<organism evidence="1">
    <name type="scientific">Spongospora subterranea</name>
    <dbReference type="NCBI Taxonomy" id="70186"/>
    <lineage>
        <taxon>Eukaryota</taxon>
        <taxon>Sar</taxon>
        <taxon>Rhizaria</taxon>
        <taxon>Endomyxa</taxon>
        <taxon>Phytomyxea</taxon>
        <taxon>Plasmodiophorida</taxon>
        <taxon>Plasmodiophoridae</taxon>
        <taxon>Spongospora</taxon>
    </lineage>
</organism>
<dbReference type="AlphaFoldDB" id="A0A0H5QTI9"/>
<evidence type="ECO:0000313" key="1">
    <source>
        <dbReference type="EMBL" id="CRZ05240.1"/>
    </source>
</evidence>
<sequence length="137" mass="15529">MQNVVERWETGNPLSKPSAYDALIRQFGHQSEVERTEWEPKMGIHSGGITPAFSQWLTRVLTRHRFSIRKESISQTVPVNWLQICVDATASIRQTMSTAGVTRRTNADEMFLQYLIAPVNVNRVGSNRGQDDNKGVQ</sequence>
<accession>A0A0H5QTI9</accession>
<reference evidence="1" key="1">
    <citation type="submission" date="2015-04" db="EMBL/GenBank/DDBJ databases">
        <title>The genome sequence of the plant pathogenic Rhizarian Plasmodiophora brassicae reveals insights in its biotrophic life cycle and the origin of chitin synthesis.</title>
        <authorList>
            <person name="Schwelm A."/>
            <person name="Fogelqvist J."/>
            <person name="Knaust A."/>
            <person name="Julke S."/>
            <person name="Lilja T."/>
            <person name="Dhandapani V."/>
            <person name="Bonilla-Rosso G."/>
            <person name="Karlsson M."/>
            <person name="Shevchenko A."/>
            <person name="Choi S.R."/>
            <person name="Kim H.G."/>
            <person name="Park J.Y."/>
            <person name="Lim Y.P."/>
            <person name="Ludwig-Muller J."/>
            <person name="Dixelius C."/>
        </authorList>
    </citation>
    <scope>NUCLEOTIDE SEQUENCE</scope>
    <source>
        <tissue evidence="1">Potato root galls</tissue>
    </source>
</reference>
<proteinExistence type="predicted"/>
<dbReference type="EMBL" id="HACM01004798">
    <property type="protein sequence ID" value="CRZ05240.1"/>
    <property type="molecule type" value="Transcribed_RNA"/>
</dbReference>
<name>A0A0H5QTI9_9EUKA</name>
<protein>
    <submittedName>
        <fullName evidence="1">Uncharacterized protein</fullName>
    </submittedName>
</protein>